<dbReference type="Pfam" id="PF07238">
    <property type="entry name" value="PilZ"/>
    <property type="match status" value="2"/>
</dbReference>
<feature type="domain" description="PilZ" evidence="1">
    <location>
        <begin position="117"/>
        <end position="200"/>
    </location>
</feature>
<reference evidence="2 3" key="1">
    <citation type="submission" date="2019-12" db="EMBL/GenBank/DDBJ databases">
        <title>Genomic-based taxomic classification of the family Erythrobacteraceae.</title>
        <authorList>
            <person name="Xu L."/>
        </authorList>
    </citation>
    <scope>NUCLEOTIDE SEQUENCE [LARGE SCALE GENOMIC DNA]</scope>
    <source>
        <strain evidence="2 3">DSM 18604</strain>
    </source>
</reference>
<proteinExistence type="predicted"/>
<sequence>MRERPEDFKGRSVDIDGQAERRAALRSTLIIRTAKIRLDSGEYVCVLRDISDTGVRLRLFHPLPASKTICLEMPDGDCFDIEPVWTEGNCAGFRFLKPIDVKAIISSHKDHPKRGLRVNLSHDAYIVHLGHTIRVRLVNLSQQGACIICDEFLAMDERIDLYFDYLSEIKCTVRWRKEPHYGVCFGRTLAFAELATIVAAINHDEALHHPQADSNR</sequence>
<evidence type="ECO:0000313" key="3">
    <source>
        <dbReference type="Proteomes" id="UP000460561"/>
    </source>
</evidence>
<gene>
    <name evidence="2" type="ORF">GRI39_10045</name>
</gene>
<accession>A0A845AGZ8</accession>
<dbReference type="EMBL" id="WTYQ01000003">
    <property type="protein sequence ID" value="MXP26378.1"/>
    <property type="molecule type" value="Genomic_DNA"/>
</dbReference>
<dbReference type="Proteomes" id="UP000460561">
    <property type="component" value="Unassembled WGS sequence"/>
</dbReference>
<dbReference type="RefSeq" id="WP_160739559.1">
    <property type="nucleotide sequence ID" value="NZ_WTYQ01000003.1"/>
</dbReference>
<feature type="domain" description="PilZ" evidence="1">
    <location>
        <begin position="20"/>
        <end position="102"/>
    </location>
</feature>
<organism evidence="2 3">
    <name type="scientific">Altericroceibacterium indicum</name>
    <dbReference type="NCBI Taxonomy" id="374177"/>
    <lineage>
        <taxon>Bacteria</taxon>
        <taxon>Pseudomonadati</taxon>
        <taxon>Pseudomonadota</taxon>
        <taxon>Alphaproteobacteria</taxon>
        <taxon>Sphingomonadales</taxon>
        <taxon>Erythrobacteraceae</taxon>
        <taxon>Altericroceibacterium</taxon>
    </lineage>
</organism>
<dbReference type="AlphaFoldDB" id="A0A845AGZ8"/>
<dbReference type="SUPFAM" id="SSF141371">
    <property type="entry name" value="PilZ domain-like"/>
    <property type="match status" value="2"/>
</dbReference>
<name>A0A845AGZ8_9SPHN</name>
<dbReference type="InterPro" id="IPR009875">
    <property type="entry name" value="PilZ_domain"/>
</dbReference>
<evidence type="ECO:0000259" key="1">
    <source>
        <dbReference type="Pfam" id="PF07238"/>
    </source>
</evidence>
<comment type="caution">
    <text evidence="2">The sequence shown here is derived from an EMBL/GenBank/DDBJ whole genome shotgun (WGS) entry which is preliminary data.</text>
</comment>
<dbReference type="GO" id="GO:0035438">
    <property type="term" value="F:cyclic-di-GMP binding"/>
    <property type="evidence" value="ECO:0007669"/>
    <property type="project" value="InterPro"/>
</dbReference>
<protein>
    <recommendedName>
        <fullName evidence="1">PilZ domain-containing protein</fullName>
    </recommendedName>
</protein>
<dbReference type="OrthoDB" id="7929489at2"/>
<evidence type="ECO:0000313" key="2">
    <source>
        <dbReference type="EMBL" id="MXP26378.1"/>
    </source>
</evidence>
<keyword evidence="3" id="KW-1185">Reference proteome</keyword>